<feature type="domain" description="Protein kinase" evidence="7">
    <location>
        <begin position="50"/>
        <end position="329"/>
    </location>
</feature>
<dbReference type="EMBL" id="CAXAMN010026206">
    <property type="protein sequence ID" value="CAK9101279.1"/>
    <property type="molecule type" value="Genomic_DNA"/>
</dbReference>
<evidence type="ECO:0000256" key="5">
    <source>
        <dbReference type="PROSITE-ProRule" id="PRU10141"/>
    </source>
</evidence>
<feature type="region of interest" description="Disordered" evidence="6">
    <location>
        <begin position="349"/>
        <end position="373"/>
    </location>
</feature>
<gene>
    <name evidence="8" type="ORF">CCMP2556_LOCUS47760</name>
</gene>
<evidence type="ECO:0000313" key="9">
    <source>
        <dbReference type="Proteomes" id="UP001642484"/>
    </source>
</evidence>
<feature type="binding site" evidence="5">
    <location>
        <position position="79"/>
    </location>
    <ligand>
        <name>ATP</name>
        <dbReference type="ChEBI" id="CHEBI:30616"/>
    </ligand>
</feature>
<evidence type="ECO:0000256" key="4">
    <source>
        <dbReference type="ARBA" id="ARBA00022840"/>
    </source>
</evidence>
<accession>A0ABP0RKZ0</accession>
<dbReference type="Pfam" id="PF00069">
    <property type="entry name" value="Pkinase"/>
    <property type="match status" value="1"/>
</dbReference>
<dbReference type="Proteomes" id="UP001642484">
    <property type="component" value="Unassembled WGS sequence"/>
</dbReference>
<evidence type="ECO:0000256" key="2">
    <source>
        <dbReference type="ARBA" id="ARBA00022741"/>
    </source>
</evidence>
<dbReference type="PROSITE" id="PS00107">
    <property type="entry name" value="PROTEIN_KINASE_ATP"/>
    <property type="match status" value="1"/>
</dbReference>
<keyword evidence="1" id="KW-0808">Transferase</keyword>
<dbReference type="InterPro" id="IPR017441">
    <property type="entry name" value="Protein_kinase_ATP_BS"/>
</dbReference>
<keyword evidence="2 5" id="KW-0547">Nucleotide-binding</keyword>
<keyword evidence="4 5" id="KW-0067">ATP-binding</keyword>
<dbReference type="Gene3D" id="1.10.510.10">
    <property type="entry name" value="Transferase(Phosphotransferase) domain 1"/>
    <property type="match status" value="2"/>
</dbReference>
<protein>
    <recommendedName>
        <fullName evidence="7">Protein kinase domain-containing protein</fullName>
    </recommendedName>
</protein>
<evidence type="ECO:0000256" key="1">
    <source>
        <dbReference type="ARBA" id="ARBA00022679"/>
    </source>
</evidence>
<dbReference type="InterPro" id="IPR011009">
    <property type="entry name" value="Kinase-like_dom_sf"/>
</dbReference>
<reference evidence="8 9" key="1">
    <citation type="submission" date="2024-02" db="EMBL/GenBank/DDBJ databases">
        <authorList>
            <person name="Chen Y."/>
            <person name="Shah S."/>
            <person name="Dougan E. K."/>
            <person name="Thang M."/>
            <person name="Chan C."/>
        </authorList>
    </citation>
    <scope>NUCLEOTIDE SEQUENCE [LARGE SCALE GENOMIC DNA]</scope>
</reference>
<name>A0ABP0RKZ0_9DINO</name>
<dbReference type="PANTHER" id="PTHR48016:SF56">
    <property type="entry name" value="MAPKK KINASE"/>
    <property type="match status" value="1"/>
</dbReference>
<dbReference type="PROSITE" id="PS50011">
    <property type="entry name" value="PROTEIN_KINASE_DOM"/>
    <property type="match status" value="1"/>
</dbReference>
<dbReference type="InterPro" id="IPR050538">
    <property type="entry name" value="MAP_kinase_kinase_kinase"/>
</dbReference>
<keyword evidence="3" id="KW-0418">Kinase</keyword>
<evidence type="ECO:0000256" key="3">
    <source>
        <dbReference type="ARBA" id="ARBA00022777"/>
    </source>
</evidence>
<keyword evidence="9" id="KW-1185">Reference proteome</keyword>
<comment type="caution">
    <text evidence="8">The sequence shown here is derived from an EMBL/GenBank/DDBJ whole genome shotgun (WGS) entry which is preliminary data.</text>
</comment>
<organism evidence="8 9">
    <name type="scientific">Durusdinium trenchii</name>
    <dbReference type="NCBI Taxonomy" id="1381693"/>
    <lineage>
        <taxon>Eukaryota</taxon>
        <taxon>Sar</taxon>
        <taxon>Alveolata</taxon>
        <taxon>Dinophyceae</taxon>
        <taxon>Suessiales</taxon>
        <taxon>Symbiodiniaceae</taxon>
        <taxon>Durusdinium</taxon>
    </lineage>
</organism>
<evidence type="ECO:0000256" key="6">
    <source>
        <dbReference type="SAM" id="MobiDB-lite"/>
    </source>
</evidence>
<dbReference type="PANTHER" id="PTHR48016">
    <property type="entry name" value="MAP KINASE KINASE KINASE SSK2-RELATED-RELATED"/>
    <property type="match status" value="1"/>
</dbReference>
<proteinExistence type="predicted"/>
<dbReference type="SUPFAM" id="SSF56112">
    <property type="entry name" value="Protein kinase-like (PK-like)"/>
    <property type="match status" value="1"/>
</dbReference>
<feature type="compositionally biased region" description="Polar residues" evidence="6">
    <location>
        <begin position="352"/>
        <end position="373"/>
    </location>
</feature>
<dbReference type="InterPro" id="IPR000719">
    <property type="entry name" value="Prot_kinase_dom"/>
</dbReference>
<sequence length="373" mass="40836">MLKLPRLTTATCQNAARLLLRAVWPEPRQEGRFRVFPGAVPGQLRLARDFHRGDLLGAGSYGCVFAARRKTTGEIVAVKAQRCSETNVAGLDLLLVRLTRELRLCEQSGTPSGASRASPEKLHLFLEYCSGGSLAAPGATAKAELRWDELMSCLRQLRTYGPVSEELLRSGGGANVLLTHSGDVKIADFGCSKWVQPGESMLENSVAGSIFWMAPELFRGRGKLTTSSDIWSLGCCVLEMATGSAPWAERCFDNILQAFSRTQSSCASVLSLMCYSDSILQYFCCFRCVGDHHKYLILQHASPSLSYLALDPSSASSQPQFTQTWHPTGERCGERVRCVHIVMTGAAGGRRVTSSPTQRSCPRYQRSSPNRSE</sequence>
<evidence type="ECO:0000259" key="7">
    <source>
        <dbReference type="PROSITE" id="PS50011"/>
    </source>
</evidence>
<evidence type="ECO:0000313" key="8">
    <source>
        <dbReference type="EMBL" id="CAK9101279.1"/>
    </source>
</evidence>